<name>A0ABU0R3P0_9MICO</name>
<protein>
    <recommendedName>
        <fullName evidence="3">DUF1918 domain-containing protein</fullName>
    </recommendedName>
</protein>
<evidence type="ECO:0000313" key="2">
    <source>
        <dbReference type="Proteomes" id="UP001239083"/>
    </source>
</evidence>
<evidence type="ECO:0000313" key="1">
    <source>
        <dbReference type="EMBL" id="MDQ0892699.1"/>
    </source>
</evidence>
<reference evidence="1 2" key="1">
    <citation type="submission" date="2023-07" db="EMBL/GenBank/DDBJ databases">
        <title>Comparative genomics of wheat-associated soil bacteria to identify genetic determinants of phenazine resistance.</title>
        <authorList>
            <person name="Mouncey N."/>
        </authorList>
    </citation>
    <scope>NUCLEOTIDE SEQUENCE [LARGE SCALE GENOMIC DNA]</scope>
    <source>
        <strain evidence="1 2">V3I3</strain>
    </source>
</reference>
<gene>
    <name evidence="1" type="ORF">QFZ26_000254</name>
</gene>
<evidence type="ECO:0008006" key="3">
    <source>
        <dbReference type="Google" id="ProtNLM"/>
    </source>
</evidence>
<keyword evidence="2" id="KW-1185">Reference proteome</keyword>
<dbReference type="RefSeq" id="WP_307038682.1">
    <property type="nucleotide sequence ID" value="NZ_JAUSYY010000001.1"/>
</dbReference>
<proteinExistence type="predicted"/>
<comment type="caution">
    <text evidence="1">The sequence shown here is derived from an EMBL/GenBank/DDBJ whole genome shotgun (WGS) entry which is preliminary data.</text>
</comment>
<sequence>MSRSITYVQARELRVGDVLVNAGGSDFTVTAVARVGRGYRVRYLRADGGIAAFTAAPEAITRVTLPRAHERMAATG</sequence>
<accession>A0ABU0R3P0</accession>
<dbReference type="EMBL" id="JAUSYY010000001">
    <property type="protein sequence ID" value="MDQ0892699.1"/>
    <property type="molecule type" value="Genomic_DNA"/>
</dbReference>
<dbReference type="Proteomes" id="UP001239083">
    <property type="component" value="Unassembled WGS sequence"/>
</dbReference>
<organism evidence="1 2">
    <name type="scientific">Agromyces ramosus</name>
    <dbReference type="NCBI Taxonomy" id="33879"/>
    <lineage>
        <taxon>Bacteria</taxon>
        <taxon>Bacillati</taxon>
        <taxon>Actinomycetota</taxon>
        <taxon>Actinomycetes</taxon>
        <taxon>Micrococcales</taxon>
        <taxon>Microbacteriaceae</taxon>
        <taxon>Agromyces</taxon>
    </lineage>
</organism>